<comment type="caution">
    <text evidence="1">The sequence shown here is derived from an EMBL/GenBank/DDBJ whole genome shotgun (WGS) entry which is preliminary data.</text>
</comment>
<sequence length="187" mass="21496">MEIKSRMGRTNPGRFKIKQWAAFRKELHLIRKMKIPRCVLLPSPFNLRPCLCDSSSEKAYCAAIYLKCIASEFISVSFCATKQELPSKLNLYLDLSCVRRVLSNVLQSVGSFLYLFTKPLPGRIRQLGNDVFLELIIQPILGTRGLLPSQLLARDPMDSGASRFHQPMNETRHLIKSRRRSTFRIMH</sequence>
<dbReference type="EMBL" id="BMAV01017557">
    <property type="protein sequence ID" value="GFY69332.1"/>
    <property type="molecule type" value="Genomic_DNA"/>
</dbReference>
<evidence type="ECO:0000313" key="2">
    <source>
        <dbReference type="Proteomes" id="UP000886998"/>
    </source>
</evidence>
<accession>A0A8X6YET0</accession>
<reference evidence="1" key="1">
    <citation type="submission" date="2020-08" db="EMBL/GenBank/DDBJ databases">
        <title>Multicomponent nature underlies the extraordinary mechanical properties of spider dragline silk.</title>
        <authorList>
            <person name="Kono N."/>
            <person name="Nakamura H."/>
            <person name="Mori M."/>
            <person name="Yoshida Y."/>
            <person name="Ohtoshi R."/>
            <person name="Malay A.D."/>
            <person name="Moran D.A.P."/>
            <person name="Tomita M."/>
            <person name="Numata K."/>
            <person name="Arakawa K."/>
        </authorList>
    </citation>
    <scope>NUCLEOTIDE SEQUENCE</scope>
</reference>
<evidence type="ECO:0000313" key="1">
    <source>
        <dbReference type="EMBL" id="GFY69332.1"/>
    </source>
</evidence>
<organism evidence="1 2">
    <name type="scientific">Trichonephila inaurata madagascariensis</name>
    <dbReference type="NCBI Taxonomy" id="2747483"/>
    <lineage>
        <taxon>Eukaryota</taxon>
        <taxon>Metazoa</taxon>
        <taxon>Ecdysozoa</taxon>
        <taxon>Arthropoda</taxon>
        <taxon>Chelicerata</taxon>
        <taxon>Arachnida</taxon>
        <taxon>Araneae</taxon>
        <taxon>Araneomorphae</taxon>
        <taxon>Entelegynae</taxon>
        <taxon>Araneoidea</taxon>
        <taxon>Nephilidae</taxon>
        <taxon>Trichonephila</taxon>
        <taxon>Trichonephila inaurata</taxon>
    </lineage>
</organism>
<dbReference type="Proteomes" id="UP000886998">
    <property type="component" value="Unassembled WGS sequence"/>
</dbReference>
<proteinExistence type="predicted"/>
<dbReference type="AlphaFoldDB" id="A0A8X6YET0"/>
<gene>
    <name evidence="1" type="ORF">TNIN_128811</name>
</gene>
<name>A0A8X6YET0_9ARAC</name>
<protein>
    <submittedName>
        <fullName evidence="1">Uncharacterized protein</fullName>
    </submittedName>
</protein>
<keyword evidence="2" id="KW-1185">Reference proteome</keyword>